<dbReference type="SUPFAM" id="SSF55874">
    <property type="entry name" value="ATPase domain of HSP90 chaperone/DNA topoisomerase II/histidine kinase"/>
    <property type="match status" value="1"/>
</dbReference>
<dbReference type="Pfam" id="PF00512">
    <property type="entry name" value="HisKA"/>
    <property type="match status" value="1"/>
</dbReference>
<gene>
    <name evidence="11" type="ORF">SAMN05216323_100295</name>
</gene>
<dbReference type="InterPro" id="IPR035965">
    <property type="entry name" value="PAS-like_dom_sf"/>
</dbReference>
<dbReference type="NCBIfam" id="TIGR00229">
    <property type="entry name" value="sensory_box"/>
    <property type="match status" value="3"/>
</dbReference>
<dbReference type="Gene3D" id="3.40.50.2300">
    <property type="match status" value="1"/>
</dbReference>
<dbReference type="SMART" id="SM00448">
    <property type="entry name" value="REC"/>
    <property type="match status" value="1"/>
</dbReference>
<dbReference type="EC" id="2.7.13.3" evidence="2"/>
<feature type="domain" description="PAC" evidence="10">
    <location>
        <begin position="471"/>
        <end position="525"/>
    </location>
</feature>
<dbReference type="InterPro" id="IPR004358">
    <property type="entry name" value="Sig_transdc_His_kin-like_C"/>
</dbReference>
<evidence type="ECO:0000256" key="2">
    <source>
        <dbReference type="ARBA" id="ARBA00012438"/>
    </source>
</evidence>
<dbReference type="CDD" id="cd00075">
    <property type="entry name" value="HATPase"/>
    <property type="match status" value="1"/>
</dbReference>
<evidence type="ECO:0000256" key="5">
    <source>
        <dbReference type="ARBA" id="ARBA00022777"/>
    </source>
</evidence>
<reference evidence="11 12" key="1">
    <citation type="submission" date="2016-09" db="EMBL/GenBank/DDBJ databases">
        <authorList>
            <person name="Capua I."/>
            <person name="De Benedictis P."/>
            <person name="Joannis T."/>
            <person name="Lombin L.H."/>
            <person name="Cattoli G."/>
        </authorList>
    </citation>
    <scope>NUCLEOTIDE SEQUENCE [LARGE SCALE GENOMIC DNA]</scope>
    <source>
        <strain evidence="11 12">A7P-90m</strain>
    </source>
</reference>
<accession>A0A1G6GNG8</accession>
<dbReference type="SMART" id="SM00387">
    <property type="entry name" value="HATPase_c"/>
    <property type="match status" value="1"/>
</dbReference>
<dbReference type="SMART" id="SM00091">
    <property type="entry name" value="PAS"/>
    <property type="match status" value="3"/>
</dbReference>
<name>A0A1G6GNG8_9BACT</name>
<feature type="domain" description="Histidine kinase" evidence="7">
    <location>
        <begin position="543"/>
        <end position="761"/>
    </location>
</feature>
<dbReference type="InterPro" id="IPR036097">
    <property type="entry name" value="HisK_dim/P_sf"/>
</dbReference>
<feature type="modified residue" description="4-aspartylphosphate" evidence="6">
    <location>
        <position position="59"/>
    </location>
</feature>
<dbReference type="Gene3D" id="3.30.565.10">
    <property type="entry name" value="Histidine kinase-like ATPase, C-terminal domain"/>
    <property type="match status" value="1"/>
</dbReference>
<evidence type="ECO:0000259" key="10">
    <source>
        <dbReference type="PROSITE" id="PS50113"/>
    </source>
</evidence>
<evidence type="ECO:0000259" key="8">
    <source>
        <dbReference type="PROSITE" id="PS50110"/>
    </source>
</evidence>
<proteinExistence type="predicted"/>
<sequence>MDLATFQNKKILIVDDSHVEVEFIASILNEVGCLTAFACDGTSALKRLKTHRFDLVLLDIVLPDMDGFAVLEKMQQDTELKEIPTIFLTSISDKEQVVFGLKKGAVDYIAKPFHPEELIRRISIHLRLKTTTETLKGELALKDQIETALFQSEQLFKNYFKNSPFIQLVSKLEDGTILDVNEVFLKTTGYSIEEAIGKKATEIIWKETQRKQIVEEILQKGFISNKEVKFTIKNGEERIAIISMNKYISGNEILLMTSGVDITEWRKLEQKVKDKEQTLRQIALNIPLPFVTTDKEGEIIFSNEQFNKLFGYNNTEIKSIYDWFLQSCPDPEYCETTYLRLKEIITAYDPNSPIPTTKQEYSIKAKDGSIHTVELYLTKDEEHVYTIFKDITEDKQSILQIKKLSEAIYQSPSAIVITDQKGIIEFVNPKFSEISGFSAVEAMGQNPRLLSSGKTSLEFYNEMWTTILSGNTWRNEILNKKKSGELYWEDVIISPVLNENNSIVNFIAIKNDITEKKEALDALKNSELALKEANATKDKFFSIIAHDLRNPIGTISSFAELLVSNYATMEEARREAILAQICSSSKATFNLLENLLNWAKSQVGQLIVNRDYFLVYNALIEALEPLADQAKNKEISISTKLDKEIKAYGDNDLFTTVVRNLVSNAIKFTPVGGKIKIDVVTNEAYVEVSVADNGVGLDPQKLNSLFKLGESITTKGTENEKGSGMGLLIVKEFVEKNGGEIWVESYLNNGSTFTFSIPQAPIL</sequence>
<feature type="domain" description="Response regulatory" evidence="8">
    <location>
        <begin position="10"/>
        <end position="126"/>
    </location>
</feature>
<dbReference type="EMBL" id="FMYP01000002">
    <property type="protein sequence ID" value="SDB83498.1"/>
    <property type="molecule type" value="Genomic_DNA"/>
</dbReference>
<dbReference type="PROSITE" id="PS50110">
    <property type="entry name" value="RESPONSE_REGULATORY"/>
    <property type="match status" value="1"/>
</dbReference>
<comment type="catalytic activity">
    <reaction evidence="1">
        <text>ATP + protein L-histidine = ADP + protein N-phospho-L-histidine.</text>
        <dbReference type="EC" id="2.7.13.3"/>
    </reaction>
</comment>
<dbReference type="STRING" id="1640674.SAMN05216323_100295"/>
<dbReference type="Proteomes" id="UP000199452">
    <property type="component" value="Unassembled WGS sequence"/>
</dbReference>
<dbReference type="SUPFAM" id="SSF55785">
    <property type="entry name" value="PYP-like sensor domain (PAS domain)"/>
    <property type="match status" value="3"/>
</dbReference>
<keyword evidence="5" id="KW-0418">Kinase</keyword>
<dbReference type="Gene3D" id="3.30.450.20">
    <property type="entry name" value="PAS domain"/>
    <property type="match status" value="3"/>
</dbReference>
<dbReference type="SMART" id="SM00086">
    <property type="entry name" value="PAC"/>
    <property type="match status" value="2"/>
</dbReference>
<organism evidence="11 12">
    <name type="scientific">Williamwhitmania taraxaci</name>
    <dbReference type="NCBI Taxonomy" id="1640674"/>
    <lineage>
        <taxon>Bacteria</taxon>
        <taxon>Pseudomonadati</taxon>
        <taxon>Bacteroidota</taxon>
        <taxon>Bacteroidia</taxon>
        <taxon>Bacteroidales</taxon>
        <taxon>Williamwhitmaniaceae</taxon>
        <taxon>Williamwhitmania</taxon>
    </lineage>
</organism>
<evidence type="ECO:0000256" key="3">
    <source>
        <dbReference type="ARBA" id="ARBA00022553"/>
    </source>
</evidence>
<dbReference type="PANTHER" id="PTHR43047">
    <property type="entry name" value="TWO-COMPONENT HISTIDINE PROTEIN KINASE"/>
    <property type="match status" value="1"/>
</dbReference>
<feature type="domain" description="PAS" evidence="9">
    <location>
        <begin position="400"/>
        <end position="446"/>
    </location>
</feature>
<evidence type="ECO:0000256" key="1">
    <source>
        <dbReference type="ARBA" id="ARBA00000085"/>
    </source>
</evidence>
<keyword evidence="12" id="KW-1185">Reference proteome</keyword>
<dbReference type="InterPro" id="IPR000700">
    <property type="entry name" value="PAS-assoc_C"/>
</dbReference>
<dbReference type="PROSITE" id="PS50112">
    <property type="entry name" value="PAS"/>
    <property type="match status" value="3"/>
</dbReference>
<dbReference type="Pfam" id="PF02518">
    <property type="entry name" value="HATPase_c"/>
    <property type="match status" value="1"/>
</dbReference>
<keyword evidence="4" id="KW-0808">Transferase</keyword>
<dbReference type="GO" id="GO:0000155">
    <property type="term" value="F:phosphorelay sensor kinase activity"/>
    <property type="evidence" value="ECO:0007669"/>
    <property type="project" value="InterPro"/>
</dbReference>
<dbReference type="Pfam" id="PF00072">
    <property type="entry name" value="Response_reg"/>
    <property type="match status" value="1"/>
</dbReference>
<dbReference type="PANTHER" id="PTHR43047:SF72">
    <property type="entry name" value="OSMOSENSING HISTIDINE PROTEIN KINASE SLN1"/>
    <property type="match status" value="1"/>
</dbReference>
<keyword evidence="3 6" id="KW-0597">Phosphoprotein</keyword>
<dbReference type="InterPro" id="IPR000014">
    <property type="entry name" value="PAS"/>
</dbReference>
<dbReference type="SUPFAM" id="SSF52172">
    <property type="entry name" value="CheY-like"/>
    <property type="match status" value="1"/>
</dbReference>
<evidence type="ECO:0000259" key="7">
    <source>
        <dbReference type="PROSITE" id="PS50109"/>
    </source>
</evidence>
<dbReference type="Gene3D" id="1.10.287.130">
    <property type="match status" value="1"/>
</dbReference>
<dbReference type="OrthoDB" id="9781208at2"/>
<dbReference type="CDD" id="cd00082">
    <property type="entry name" value="HisKA"/>
    <property type="match status" value="1"/>
</dbReference>
<dbReference type="GO" id="GO:0009927">
    <property type="term" value="F:histidine phosphotransfer kinase activity"/>
    <property type="evidence" value="ECO:0007669"/>
    <property type="project" value="TreeGrafter"/>
</dbReference>
<dbReference type="InterPro" id="IPR003661">
    <property type="entry name" value="HisK_dim/P_dom"/>
</dbReference>
<dbReference type="PROSITE" id="PS50109">
    <property type="entry name" value="HIS_KIN"/>
    <property type="match status" value="1"/>
</dbReference>
<dbReference type="Pfam" id="PF13426">
    <property type="entry name" value="PAS_9"/>
    <property type="match status" value="3"/>
</dbReference>
<evidence type="ECO:0000313" key="11">
    <source>
        <dbReference type="EMBL" id="SDB83498.1"/>
    </source>
</evidence>
<dbReference type="AlphaFoldDB" id="A0A1G6GNG8"/>
<dbReference type="PROSITE" id="PS50113">
    <property type="entry name" value="PAC"/>
    <property type="match status" value="1"/>
</dbReference>
<dbReference type="InterPro" id="IPR001789">
    <property type="entry name" value="Sig_transdc_resp-reg_receiver"/>
</dbReference>
<protein>
    <recommendedName>
        <fullName evidence="2">histidine kinase</fullName>
        <ecNumber evidence="2">2.7.13.3</ecNumber>
    </recommendedName>
</protein>
<evidence type="ECO:0000259" key="9">
    <source>
        <dbReference type="PROSITE" id="PS50112"/>
    </source>
</evidence>
<evidence type="ECO:0000256" key="4">
    <source>
        <dbReference type="ARBA" id="ARBA00022679"/>
    </source>
</evidence>
<evidence type="ECO:0000313" key="12">
    <source>
        <dbReference type="Proteomes" id="UP000199452"/>
    </source>
</evidence>
<feature type="domain" description="PAS" evidence="9">
    <location>
        <begin position="275"/>
        <end position="317"/>
    </location>
</feature>
<dbReference type="CDD" id="cd00130">
    <property type="entry name" value="PAS"/>
    <property type="match status" value="3"/>
</dbReference>
<dbReference type="InterPro" id="IPR005467">
    <property type="entry name" value="His_kinase_dom"/>
</dbReference>
<dbReference type="InterPro" id="IPR036890">
    <property type="entry name" value="HATPase_C_sf"/>
</dbReference>
<dbReference type="GO" id="GO:0005886">
    <property type="term" value="C:plasma membrane"/>
    <property type="evidence" value="ECO:0007669"/>
    <property type="project" value="TreeGrafter"/>
</dbReference>
<dbReference type="PRINTS" id="PR00344">
    <property type="entry name" value="BCTRLSENSOR"/>
</dbReference>
<dbReference type="InterPro" id="IPR011006">
    <property type="entry name" value="CheY-like_superfamily"/>
</dbReference>
<dbReference type="SMART" id="SM00388">
    <property type="entry name" value="HisKA"/>
    <property type="match status" value="1"/>
</dbReference>
<dbReference type="SUPFAM" id="SSF47384">
    <property type="entry name" value="Homodimeric domain of signal transducing histidine kinase"/>
    <property type="match status" value="1"/>
</dbReference>
<feature type="domain" description="PAS" evidence="9">
    <location>
        <begin position="173"/>
        <end position="198"/>
    </location>
</feature>
<dbReference type="RefSeq" id="WP_092434502.1">
    <property type="nucleotide sequence ID" value="NZ_FMYP01000002.1"/>
</dbReference>
<dbReference type="FunFam" id="3.30.565.10:FF:000006">
    <property type="entry name" value="Sensor histidine kinase WalK"/>
    <property type="match status" value="1"/>
</dbReference>
<dbReference type="InterPro" id="IPR003594">
    <property type="entry name" value="HATPase_dom"/>
</dbReference>
<dbReference type="InterPro" id="IPR001610">
    <property type="entry name" value="PAC"/>
</dbReference>
<evidence type="ECO:0000256" key="6">
    <source>
        <dbReference type="PROSITE-ProRule" id="PRU00169"/>
    </source>
</evidence>